<evidence type="ECO:0000256" key="2">
    <source>
        <dbReference type="ARBA" id="ARBA00001946"/>
    </source>
</evidence>
<evidence type="ECO:0000313" key="11">
    <source>
        <dbReference type="EMBL" id="MEJ8640322.1"/>
    </source>
</evidence>
<dbReference type="InterPro" id="IPR035097">
    <property type="entry name" value="M29_N-terminal"/>
</dbReference>
<evidence type="ECO:0000256" key="9">
    <source>
        <dbReference type="ARBA" id="ARBA00023049"/>
    </source>
</evidence>
<dbReference type="EC" id="3.4.11.-" evidence="11"/>
<gene>
    <name evidence="11" type="ORF">WKI68_00575</name>
</gene>
<dbReference type="InterPro" id="IPR000787">
    <property type="entry name" value="Peptidase_M29"/>
</dbReference>
<keyword evidence="7" id="KW-0479">Metal-binding</keyword>
<evidence type="ECO:0000256" key="8">
    <source>
        <dbReference type="ARBA" id="ARBA00022801"/>
    </source>
</evidence>
<dbReference type="PANTHER" id="PTHR34448">
    <property type="entry name" value="AMINOPEPTIDASE"/>
    <property type="match status" value="1"/>
</dbReference>
<feature type="region of interest" description="Disordered" evidence="10">
    <location>
        <begin position="1"/>
        <end position="25"/>
    </location>
</feature>
<evidence type="ECO:0000256" key="6">
    <source>
        <dbReference type="ARBA" id="ARBA00022670"/>
    </source>
</evidence>
<evidence type="ECO:0000256" key="1">
    <source>
        <dbReference type="ARBA" id="ARBA00001941"/>
    </source>
</evidence>
<proteinExistence type="inferred from homology"/>
<feature type="compositionally biased region" description="Low complexity" evidence="10">
    <location>
        <begin position="1"/>
        <end position="17"/>
    </location>
</feature>
<dbReference type="PANTHER" id="PTHR34448:SF1">
    <property type="entry name" value="BLL6088 PROTEIN"/>
    <property type="match status" value="1"/>
</dbReference>
<sequence>MTAAHPAPEVTEPAEAAEAADRPAPDLRTARLARTLLDHSLDVRSGETVLIRSTGPAGEPLVRELYARCLSRGALPSVYIHLADEDDLVLDATRDRRLHRRADPMLVHLYDTADAVVRIEAEDNPFALRERPPGDQEARQESRFSLIHQQLRRLAAGTLRRCTTHYPTDGYARQAGMTTDAYTDLVHRVMLTDTEDPVRAWRHVRARQQRIADRLAGAEDLHVLGGDVDLRMSLRGRPVDNCCGRENLPDGELCLAPLEDSVRGWVRAGGPAYLHDTEVRDLQVWFEGGRVVRWECSSGAQQVAAALAVDNAAGRIGEIGFGLNDRVGRPVGYSLVDTKAAGRMSVSLGQGHTPTGSANHSPVHWTFPVDLRSGSMVTADGDHVLHDGLPDPTRWEAEPWK</sequence>
<evidence type="ECO:0000256" key="3">
    <source>
        <dbReference type="ARBA" id="ARBA00001947"/>
    </source>
</evidence>
<reference evidence="11 12" key="1">
    <citation type="submission" date="2024-03" db="EMBL/GenBank/DDBJ databases">
        <title>Novel Streptomyces species of biotechnological and ecological value are a feature of Machair soil.</title>
        <authorList>
            <person name="Prole J.R."/>
            <person name="Goodfellow M."/>
            <person name="Allenby N."/>
            <person name="Ward A.C."/>
        </authorList>
    </citation>
    <scope>NUCLEOTIDE SEQUENCE [LARGE SCALE GENOMIC DNA]</scope>
    <source>
        <strain evidence="11 12">MS1.HAVA.3</strain>
    </source>
</reference>
<dbReference type="Gene3D" id="3.40.1830.10">
    <property type="entry name" value="Thermophilic metalloprotease (M29)"/>
    <property type="match status" value="1"/>
</dbReference>
<keyword evidence="8 11" id="KW-0378">Hydrolase</keyword>
<keyword evidence="12" id="KW-1185">Reference proteome</keyword>
<dbReference type="Proteomes" id="UP001382904">
    <property type="component" value="Unassembled WGS sequence"/>
</dbReference>
<evidence type="ECO:0000256" key="7">
    <source>
        <dbReference type="ARBA" id="ARBA00022723"/>
    </source>
</evidence>
<evidence type="ECO:0000256" key="10">
    <source>
        <dbReference type="SAM" id="MobiDB-lite"/>
    </source>
</evidence>
<dbReference type="SUPFAM" id="SSF144052">
    <property type="entry name" value="Thermophilic metalloprotease-like"/>
    <property type="match status" value="1"/>
</dbReference>
<comment type="cofactor">
    <cofactor evidence="2">
        <name>Mg(2+)</name>
        <dbReference type="ChEBI" id="CHEBI:18420"/>
    </cofactor>
</comment>
<dbReference type="EMBL" id="JBBKAM010000002">
    <property type="protein sequence ID" value="MEJ8640322.1"/>
    <property type="molecule type" value="Genomic_DNA"/>
</dbReference>
<dbReference type="InterPro" id="IPR052170">
    <property type="entry name" value="M29_Exopeptidase"/>
</dbReference>
<comment type="caution">
    <text evidence="11">The sequence shown here is derived from an EMBL/GenBank/DDBJ whole genome shotgun (WGS) entry which is preliminary data.</text>
</comment>
<feature type="region of interest" description="Disordered" evidence="10">
    <location>
        <begin position="382"/>
        <end position="401"/>
    </location>
</feature>
<organism evidence="11 12">
    <name type="scientific">Streptomyces caledonius</name>
    <dbReference type="NCBI Taxonomy" id="3134107"/>
    <lineage>
        <taxon>Bacteria</taxon>
        <taxon>Bacillati</taxon>
        <taxon>Actinomycetota</taxon>
        <taxon>Actinomycetes</taxon>
        <taxon>Kitasatosporales</taxon>
        <taxon>Streptomycetaceae</taxon>
        <taxon>Streptomyces</taxon>
    </lineage>
</organism>
<comment type="cofactor">
    <cofactor evidence="1">
        <name>Co(2+)</name>
        <dbReference type="ChEBI" id="CHEBI:48828"/>
    </cofactor>
</comment>
<dbReference type="GO" id="GO:0004177">
    <property type="term" value="F:aminopeptidase activity"/>
    <property type="evidence" value="ECO:0007669"/>
    <property type="project" value="UniProtKB-KW"/>
</dbReference>
<keyword evidence="9" id="KW-0482">Metalloprotease</keyword>
<protein>
    <submittedName>
        <fullName evidence="11">Aminopeptidase</fullName>
        <ecNumber evidence="11">3.4.11.-</ecNumber>
    </submittedName>
</protein>
<name>A0ABU8TXH6_9ACTN</name>
<evidence type="ECO:0000256" key="4">
    <source>
        <dbReference type="ARBA" id="ARBA00008236"/>
    </source>
</evidence>
<keyword evidence="6" id="KW-0645">Protease</keyword>
<accession>A0ABU8TXH6</accession>
<comment type="similarity">
    <text evidence="4">Belongs to the peptidase M29 family.</text>
</comment>
<dbReference type="Pfam" id="PF02073">
    <property type="entry name" value="Peptidase_M29"/>
    <property type="match status" value="1"/>
</dbReference>
<evidence type="ECO:0000256" key="5">
    <source>
        <dbReference type="ARBA" id="ARBA00022438"/>
    </source>
</evidence>
<comment type="cofactor">
    <cofactor evidence="3">
        <name>Zn(2+)</name>
        <dbReference type="ChEBI" id="CHEBI:29105"/>
    </cofactor>
</comment>
<keyword evidence="5 11" id="KW-0031">Aminopeptidase</keyword>
<evidence type="ECO:0000313" key="12">
    <source>
        <dbReference type="Proteomes" id="UP001382904"/>
    </source>
</evidence>